<comment type="caution">
    <text evidence="2">The sequence shown here is derived from an EMBL/GenBank/DDBJ whole genome shotgun (WGS) entry which is preliminary data.</text>
</comment>
<evidence type="ECO:0000313" key="2">
    <source>
        <dbReference type="EMBL" id="OHT13410.1"/>
    </source>
</evidence>
<dbReference type="RefSeq" id="XP_068366546.1">
    <property type="nucleotide sequence ID" value="XM_068498938.1"/>
</dbReference>
<dbReference type="EMBL" id="MLAK01000526">
    <property type="protein sequence ID" value="OHT13410.1"/>
    <property type="molecule type" value="Genomic_DNA"/>
</dbReference>
<dbReference type="OrthoDB" id="10466494at2759"/>
<proteinExistence type="predicted"/>
<sequence>MRSGYAFVPNKETKPTTEEFALIQAVIRDEYTNAISEWLINQKPKLRAKFIKFMETVLEADVPDTFSEHSTDVAERFARDIFQHMFHPVLRSVIDESCGEFSDVIHLLSIHMSRSNVMASITQKRDETPKLLKAIAQEDHILSRPHQPRHELPKPSVGQAMTRARMADPLPQVPPTRSYKPTGTRSSPFASFPTSEPMETTYRSEYQNYEGQYKRTEQSGVCNVVNAPTCL</sequence>
<dbReference type="VEuPathDB" id="TrichDB:TRFO_16372"/>
<evidence type="ECO:0000313" key="3">
    <source>
        <dbReference type="Proteomes" id="UP000179807"/>
    </source>
</evidence>
<feature type="region of interest" description="Disordered" evidence="1">
    <location>
        <begin position="169"/>
        <end position="199"/>
    </location>
</feature>
<gene>
    <name evidence="2" type="ORF">TRFO_16372</name>
</gene>
<keyword evidence="3" id="KW-1185">Reference proteome</keyword>
<feature type="compositionally biased region" description="Polar residues" evidence="1">
    <location>
        <begin position="179"/>
        <end position="199"/>
    </location>
</feature>
<evidence type="ECO:0000256" key="1">
    <source>
        <dbReference type="SAM" id="MobiDB-lite"/>
    </source>
</evidence>
<organism evidence="2 3">
    <name type="scientific">Tritrichomonas foetus</name>
    <dbReference type="NCBI Taxonomy" id="1144522"/>
    <lineage>
        <taxon>Eukaryota</taxon>
        <taxon>Metamonada</taxon>
        <taxon>Parabasalia</taxon>
        <taxon>Tritrichomonadida</taxon>
        <taxon>Tritrichomonadidae</taxon>
        <taxon>Tritrichomonas</taxon>
    </lineage>
</organism>
<dbReference type="AlphaFoldDB" id="A0A1J4KQP2"/>
<dbReference type="GeneID" id="94833642"/>
<dbReference type="Proteomes" id="UP000179807">
    <property type="component" value="Unassembled WGS sequence"/>
</dbReference>
<name>A0A1J4KQP2_9EUKA</name>
<reference evidence="2" key="1">
    <citation type="submission" date="2016-10" db="EMBL/GenBank/DDBJ databases">
        <authorList>
            <person name="Benchimol M."/>
            <person name="Almeida L.G."/>
            <person name="Vasconcelos A.T."/>
            <person name="Perreira-Neves A."/>
            <person name="Rosa I.A."/>
            <person name="Tasca T."/>
            <person name="Bogo M.R."/>
            <person name="de Souza W."/>
        </authorList>
    </citation>
    <scope>NUCLEOTIDE SEQUENCE [LARGE SCALE GENOMIC DNA]</scope>
    <source>
        <strain evidence="2">K</strain>
    </source>
</reference>
<accession>A0A1J4KQP2</accession>
<protein>
    <submittedName>
        <fullName evidence="2">Uncharacterized protein</fullName>
    </submittedName>
</protein>